<evidence type="ECO:0000313" key="5">
    <source>
        <dbReference type="EMBL" id="PAA49182.1"/>
    </source>
</evidence>
<keyword evidence="1" id="KW-0677">Repeat</keyword>
<feature type="repeat" description="ANK" evidence="3">
    <location>
        <begin position="482"/>
        <end position="514"/>
    </location>
</feature>
<dbReference type="Gene3D" id="1.25.40.20">
    <property type="entry name" value="Ankyrin repeat-containing domain"/>
    <property type="match status" value="3"/>
</dbReference>
<keyword evidence="2 3" id="KW-0040">ANK repeat</keyword>
<evidence type="ECO:0000256" key="4">
    <source>
        <dbReference type="SAM" id="MobiDB-lite"/>
    </source>
</evidence>
<evidence type="ECO:0000313" key="6">
    <source>
        <dbReference type="Proteomes" id="UP000215902"/>
    </source>
</evidence>
<feature type="compositionally biased region" description="Polar residues" evidence="4">
    <location>
        <begin position="743"/>
        <end position="754"/>
    </location>
</feature>
<feature type="region of interest" description="Disordered" evidence="4">
    <location>
        <begin position="709"/>
        <end position="774"/>
    </location>
</feature>
<gene>
    <name evidence="5" type="ORF">BOX15_Mlig000121g4</name>
</gene>
<evidence type="ECO:0000256" key="3">
    <source>
        <dbReference type="PROSITE-ProRule" id="PRU00023"/>
    </source>
</evidence>
<evidence type="ECO:0000256" key="2">
    <source>
        <dbReference type="ARBA" id="ARBA00023043"/>
    </source>
</evidence>
<proteinExistence type="predicted"/>
<dbReference type="InterPro" id="IPR036770">
    <property type="entry name" value="Ankyrin_rpt-contain_sf"/>
</dbReference>
<dbReference type="SUPFAM" id="SSF48403">
    <property type="entry name" value="Ankyrin repeat"/>
    <property type="match status" value="2"/>
</dbReference>
<dbReference type="PANTHER" id="PTHR24198:SF165">
    <property type="entry name" value="ANKYRIN REPEAT-CONTAINING PROTEIN-RELATED"/>
    <property type="match status" value="1"/>
</dbReference>
<feature type="repeat" description="ANK" evidence="3">
    <location>
        <begin position="615"/>
        <end position="654"/>
    </location>
</feature>
<feature type="compositionally biased region" description="Basic and acidic residues" evidence="4">
    <location>
        <begin position="759"/>
        <end position="769"/>
    </location>
</feature>
<dbReference type="OrthoDB" id="194358at2759"/>
<name>A0A267DKU9_9PLAT</name>
<dbReference type="PROSITE" id="PS50297">
    <property type="entry name" value="ANK_REP_REGION"/>
    <property type="match status" value="2"/>
</dbReference>
<dbReference type="STRING" id="282301.A0A267DKU9"/>
<dbReference type="EMBL" id="NIVC01003955">
    <property type="protein sequence ID" value="PAA49182.1"/>
    <property type="molecule type" value="Genomic_DNA"/>
</dbReference>
<dbReference type="PROSITE" id="PS50088">
    <property type="entry name" value="ANK_REPEAT"/>
    <property type="match status" value="3"/>
</dbReference>
<feature type="repeat" description="ANK" evidence="3">
    <location>
        <begin position="655"/>
        <end position="687"/>
    </location>
</feature>
<dbReference type="InterPro" id="IPR002110">
    <property type="entry name" value="Ankyrin_rpt"/>
</dbReference>
<accession>A0A267DKU9</accession>
<dbReference type="AlphaFoldDB" id="A0A267DKU9"/>
<organism evidence="5 6">
    <name type="scientific">Macrostomum lignano</name>
    <dbReference type="NCBI Taxonomy" id="282301"/>
    <lineage>
        <taxon>Eukaryota</taxon>
        <taxon>Metazoa</taxon>
        <taxon>Spiralia</taxon>
        <taxon>Lophotrochozoa</taxon>
        <taxon>Platyhelminthes</taxon>
        <taxon>Rhabditophora</taxon>
        <taxon>Macrostomorpha</taxon>
        <taxon>Macrostomida</taxon>
        <taxon>Macrostomidae</taxon>
        <taxon>Macrostomum</taxon>
    </lineage>
</organism>
<comment type="caution">
    <text evidence="5">The sequence shown here is derived from an EMBL/GenBank/DDBJ whole genome shotgun (WGS) entry which is preliminary data.</text>
</comment>
<dbReference type="Pfam" id="PF12796">
    <property type="entry name" value="Ank_2"/>
    <property type="match status" value="3"/>
</dbReference>
<dbReference type="SMART" id="SM00248">
    <property type="entry name" value="ANK"/>
    <property type="match status" value="12"/>
</dbReference>
<sequence>MNLLQPCEDIRRNLLALCNISGASQMQLSEIHRSESSPDLRLTVLTTSDSQDANCEIIFSDLNDQDSQDSFKPDQSLCVLVSSLYSVKVCFAGLSNSIQRLNQTFPPVLSDLCRIVSLLNKATGIKQLRIQIDPNTAELLLNSSVLPKLLDHILVKHFLASAFVFCHLLKVPEETHLESLLDLNTGEISVQRGDLPWCSMRLAIVSCLNGEEALDEKFRNCILKSSEMSAPVYLCILFNELSTCEWYLRTGKAVENQRKRLPNHDATRIRLESNKSQLNVRIILFKYEKEDRLHDTGVLSAEQVLSEFCDDQFLRVAVSQGKQLAQNYSFQLECFTVPCRNTVILLQVAAKIAEEAETQFGGDESLLTPRALHRLAAVGDTLQLAQIPDSHLLSVLHHQHEAFPGRTPLLCAAAASVTGFCEGSEAHVEFAKMLISKGAYLRATDSRRHSALHCAVLSGNDALLSNLLERKLGVDINGTDNSSMTPLLLAVEEENSQLTEILLDNGATDQITDNSGCSALGMAVSAGNLDLVRILAKHEPQILLENNAKNYASIYWSAWKQGYQDICLFLLQEKFQLNEESISEAEKLNCLISQAKKKEFCKRVNSVNCNWRDWEGRTPLTVAASGGLRPSSKWLVKCAERLLQLNADVNASDLEGNTPLHLAASVGNLEVIKLLRRHGASLDKVNFCNATPLDVAEHKGQTAVRAVLEKSESPDVSADDAIPQVATPEQKGQCSKPDELATEQKSSENLPTRMSPSENSKRSRSEEKSVGYQISTSSQRKEKLFFIKTVRYAARKSQWEVVETLVKTAYDQKMKERCCIMAANFAAIKGQLDVVKFLVQTITDQRTRDQCCLRVAASAASKGQLDVVKFLVQTIAEQSTRDQCCLMAAASAASKGQLDVVKFLVQAISEKCMRDICCIETARLAATNGQLAVVKFLVQAFADKGRRHQLCMEAAKYAARANQLEVVKMLLVETISHPK</sequence>
<evidence type="ECO:0000256" key="1">
    <source>
        <dbReference type="ARBA" id="ARBA00022737"/>
    </source>
</evidence>
<protein>
    <submittedName>
        <fullName evidence="5">Uncharacterized protein</fullName>
    </submittedName>
</protein>
<dbReference type="Proteomes" id="UP000215902">
    <property type="component" value="Unassembled WGS sequence"/>
</dbReference>
<dbReference type="PANTHER" id="PTHR24198">
    <property type="entry name" value="ANKYRIN REPEAT AND PROTEIN KINASE DOMAIN-CONTAINING PROTEIN"/>
    <property type="match status" value="1"/>
</dbReference>
<reference evidence="5 6" key="1">
    <citation type="submission" date="2017-06" db="EMBL/GenBank/DDBJ databases">
        <title>A platform for efficient transgenesis in Macrostomum lignano, a flatworm model organism for stem cell research.</title>
        <authorList>
            <person name="Berezikov E."/>
        </authorList>
    </citation>
    <scope>NUCLEOTIDE SEQUENCE [LARGE SCALE GENOMIC DNA]</scope>
    <source>
        <strain evidence="5">DV1</strain>
        <tissue evidence="5">Whole organism</tissue>
    </source>
</reference>
<keyword evidence="6" id="KW-1185">Reference proteome</keyword>